<evidence type="ECO:0000313" key="3">
    <source>
        <dbReference type="Proteomes" id="UP000184432"/>
    </source>
</evidence>
<dbReference type="RefSeq" id="WP_073316349.1">
    <property type="nucleotide sequence ID" value="NZ_FQYP01000005.1"/>
</dbReference>
<sequence length="486" mass="56855">MIPKTWFIVFFWISVHTLFAQKQLDPDHVKEDLNIFERILKKGHPSLYDYVSEDSLQFVFEDTKEHLKDSITDIDLFKDMLGITDRIKDGHLFLFPPNTLKSDQYYFPLILKIINTEFYTDTDDFDIPVGSKIIAINNQNITKILEDFKKYPATDGFNLTKKYRDIELKFGLYYIYEYGITRKFEIEYLEPNGAHHTKTVDAESFVKVKLRNTKRQSYFANYHNRENGFDFFDQYIGSKAPFVYYKDDIQLAVLVVNSFGREIQKFKSDLTSIFKEINKKKIKHLVIDIRQNEGGFRPNAIHLFSFITDKPFKQITSEYVTSITIPEKKYVSRRFLDEKPFLTYKFKNHPIYDGWKIDFDDLETIMVPSENRFKGKVYVTTSGTTFSSAAAFALNAKNDPDITVIGEEMGGGYYSHNGEFPVYYELPNSKISFMLFMEKIDNYVIDKTVPKGSGTPPDKYVGITLEDLIEGKDRILDYICRLVRGY</sequence>
<proteinExistence type="predicted"/>
<dbReference type="OrthoDB" id="5480566at2"/>
<dbReference type="GO" id="GO:0008236">
    <property type="term" value="F:serine-type peptidase activity"/>
    <property type="evidence" value="ECO:0007669"/>
    <property type="project" value="InterPro"/>
</dbReference>
<dbReference type="Proteomes" id="UP000184432">
    <property type="component" value="Unassembled WGS sequence"/>
</dbReference>
<gene>
    <name evidence="2" type="ORF">SAMN04488508_105142</name>
</gene>
<feature type="domain" description="Tail specific protease" evidence="1">
    <location>
        <begin position="251"/>
        <end position="422"/>
    </location>
</feature>
<dbReference type="SUPFAM" id="SSF52096">
    <property type="entry name" value="ClpP/crotonase"/>
    <property type="match status" value="1"/>
</dbReference>
<keyword evidence="3" id="KW-1185">Reference proteome</keyword>
<accession>A0A1M6G952</accession>
<reference evidence="3" key="1">
    <citation type="submission" date="2016-11" db="EMBL/GenBank/DDBJ databases">
        <authorList>
            <person name="Varghese N."/>
            <person name="Submissions S."/>
        </authorList>
    </citation>
    <scope>NUCLEOTIDE SEQUENCE [LARGE SCALE GENOMIC DNA]</scope>
    <source>
        <strain evidence="3">DSM 22623</strain>
    </source>
</reference>
<evidence type="ECO:0000259" key="1">
    <source>
        <dbReference type="Pfam" id="PF03572"/>
    </source>
</evidence>
<organism evidence="2 3">
    <name type="scientific">Aquimarina spongiae</name>
    <dbReference type="NCBI Taxonomy" id="570521"/>
    <lineage>
        <taxon>Bacteria</taxon>
        <taxon>Pseudomonadati</taxon>
        <taxon>Bacteroidota</taxon>
        <taxon>Flavobacteriia</taxon>
        <taxon>Flavobacteriales</taxon>
        <taxon>Flavobacteriaceae</taxon>
        <taxon>Aquimarina</taxon>
    </lineage>
</organism>
<dbReference type="Gene3D" id="3.90.226.10">
    <property type="entry name" value="2-enoyl-CoA Hydratase, Chain A, domain 1"/>
    <property type="match status" value="1"/>
</dbReference>
<dbReference type="Pfam" id="PF03572">
    <property type="entry name" value="Peptidase_S41"/>
    <property type="match status" value="1"/>
</dbReference>
<protein>
    <submittedName>
        <fullName evidence="2">Peptidase family S41</fullName>
    </submittedName>
</protein>
<dbReference type="EMBL" id="FQYP01000005">
    <property type="protein sequence ID" value="SHJ06424.1"/>
    <property type="molecule type" value="Genomic_DNA"/>
</dbReference>
<dbReference type="InterPro" id="IPR005151">
    <property type="entry name" value="Tail-specific_protease"/>
</dbReference>
<dbReference type="GO" id="GO:0006508">
    <property type="term" value="P:proteolysis"/>
    <property type="evidence" value="ECO:0007669"/>
    <property type="project" value="InterPro"/>
</dbReference>
<name>A0A1M6G952_9FLAO</name>
<dbReference type="STRING" id="570521.SAMN04488508_105142"/>
<dbReference type="AlphaFoldDB" id="A0A1M6G952"/>
<evidence type="ECO:0000313" key="2">
    <source>
        <dbReference type="EMBL" id="SHJ06424.1"/>
    </source>
</evidence>
<dbReference type="InterPro" id="IPR029045">
    <property type="entry name" value="ClpP/crotonase-like_dom_sf"/>
</dbReference>